<dbReference type="OrthoDB" id="5761230at2"/>
<comment type="subcellular location">
    <subcellularLocation>
        <location evidence="1">Membrane</location>
        <topology evidence="1">Multi-pass membrane protein</topology>
    </subcellularLocation>
</comment>
<reference evidence="7 8" key="2">
    <citation type="journal article" date="2011" name="Stand. Genomic Sci.">
        <title>Complete genome sequence of Truepera radiovictrix type strain (RQ-24).</title>
        <authorList>
            <person name="Ivanova N."/>
            <person name="Rohde C."/>
            <person name="Munk C."/>
            <person name="Nolan M."/>
            <person name="Lucas S."/>
            <person name="Del Rio T.G."/>
            <person name="Tice H."/>
            <person name="Deshpande S."/>
            <person name="Cheng J.F."/>
            <person name="Tapia R."/>
            <person name="Han C."/>
            <person name="Goodwin L."/>
            <person name="Pitluck S."/>
            <person name="Liolios K."/>
            <person name="Mavromatis K."/>
            <person name="Mikhailova N."/>
            <person name="Pati A."/>
            <person name="Chen A."/>
            <person name="Palaniappan K."/>
            <person name="Land M."/>
            <person name="Hauser L."/>
            <person name="Chang Y.J."/>
            <person name="Jeffries C.D."/>
            <person name="Brambilla E."/>
            <person name="Rohde M."/>
            <person name="Goker M."/>
            <person name="Tindall B.J."/>
            <person name="Woyke T."/>
            <person name="Bristow J."/>
            <person name="Eisen J.A."/>
            <person name="Markowitz V."/>
            <person name="Hugenholtz P."/>
            <person name="Kyrpides N.C."/>
            <person name="Klenk H.P."/>
            <person name="Lapidus A."/>
        </authorList>
    </citation>
    <scope>NUCLEOTIDE SEQUENCE [LARGE SCALE GENOMIC DNA]</scope>
    <source>
        <strain evidence="8">DSM 17093 / CIP 108686 / LMG 22925 / RQ-24</strain>
    </source>
</reference>
<feature type="transmembrane region" description="Helical" evidence="6">
    <location>
        <begin position="273"/>
        <end position="295"/>
    </location>
</feature>
<keyword evidence="4 6" id="KW-1133">Transmembrane helix</keyword>
<dbReference type="HOGENOM" id="CLU_031275_1_0_0"/>
<organism evidence="7 8">
    <name type="scientific">Truepera radiovictrix (strain DSM 17093 / CIP 108686 / LMG 22925 / RQ-24)</name>
    <dbReference type="NCBI Taxonomy" id="649638"/>
    <lineage>
        <taxon>Bacteria</taxon>
        <taxon>Thermotogati</taxon>
        <taxon>Deinococcota</taxon>
        <taxon>Deinococci</taxon>
        <taxon>Trueperales</taxon>
        <taxon>Trueperaceae</taxon>
        <taxon>Truepera</taxon>
    </lineage>
</organism>
<comment type="similarity">
    <text evidence="2">Belongs to the autoinducer-2 exporter (AI-2E) (TC 2.A.86) family.</text>
</comment>
<sequence length="373" mass="40417">MRGPKWASPVRVIAKEMTLGTYAKRVLIATGIVGLTVLGALLLWRLADIFLLAFIGLLFGVFLDAASSLFRRYLSLPRGWSLALTLLLFAGVFALALSLLGPTLAAQAVALFEGLPRFLQNLEAELGGTPWYDSLRALLPAPDEGADRLGQMLSQVLAQTTQLITSLTTLVFYGVFIFFVGLFLAIHPRYYQEGLVSLWPPPQRRRAREVTSKLGYTLRAWLVGQLISMLLIGTVTGVGLWVLGVPLAFVLGVIAALFEFIPNIGPVLAAVPAVLLAFAQSPLLALYVALFYLVIQQLEGNVIHPLIQRRAVDLPPVLGIIGVFALASLLGLLGALVAAPLLALLLVLVRELYLRDTLGDTRAERPARARAPR</sequence>
<proteinExistence type="inferred from homology"/>
<dbReference type="Proteomes" id="UP000000379">
    <property type="component" value="Chromosome"/>
</dbReference>
<dbReference type="GO" id="GO:0016020">
    <property type="term" value="C:membrane"/>
    <property type="evidence" value="ECO:0007669"/>
    <property type="project" value="UniProtKB-SubCell"/>
</dbReference>
<evidence type="ECO:0000256" key="2">
    <source>
        <dbReference type="ARBA" id="ARBA00009773"/>
    </source>
</evidence>
<dbReference type="GO" id="GO:0055085">
    <property type="term" value="P:transmembrane transport"/>
    <property type="evidence" value="ECO:0007669"/>
    <property type="project" value="TreeGrafter"/>
</dbReference>
<name>D7CQT3_TRURR</name>
<feature type="transmembrane region" description="Helical" evidence="6">
    <location>
        <begin position="50"/>
        <end position="70"/>
    </location>
</feature>
<dbReference type="Pfam" id="PF01594">
    <property type="entry name" value="AI-2E_transport"/>
    <property type="match status" value="1"/>
</dbReference>
<dbReference type="PANTHER" id="PTHR21716">
    <property type="entry name" value="TRANSMEMBRANE PROTEIN"/>
    <property type="match status" value="1"/>
</dbReference>
<evidence type="ECO:0000313" key="8">
    <source>
        <dbReference type="Proteomes" id="UP000000379"/>
    </source>
</evidence>
<feature type="transmembrane region" description="Helical" evidence="6">
    <location>
        <begin position="315"/>
        <end position="348"/>
    </location>
</feature>
<dbReference type="eggNOG" id="COG0628">
    <property type="taxonomic scope" value="Bacteria"/>
</dbReference>
<feature type="transmembrane region" description="Helical" evidence="6">
    <location>
        <begin position="238"/>
        <end position="261"/>
    </location>
</feature>
<feature type="transmembrane region" description="Helical" evidence="6">
    <location>
        <begin position="26"/>
        <end position="44"/>
    </location>
</feature>
<dbReference type="PANTHER" id="PTHR21716:SF62">
    <property type="entry name" value="TRANSPORT PROTEIN YDBI-RELATED"/>
    <property type="match status" value="1"/>
</dbReference>
<feature type="transmembrane region" description="Helical" evidence="6">
    <location>
        <begin position="214"/>
        <end position="232"/>
    </location>
</feature>
<gene>
    <name evidence="7" type="ordered locus">Trad_1953</name>
</gene>
<reference evidence="8" key="1">
    <citation type="submission" date="2010-05" db="EMBL/GenBank/DDBJ databases">
        <title>The complete genome of Truepera radiovictris DSM 17093.</title>
        <authorList>
            <consortium name="US DOE Joint Genome Institute (JGI-PGF)"/>
            <person name="Lucas S."/>
            <person name="Copeland A."/>
            <person name="Lapidus A."/>
            <person name="Glavina del Rio T."/>
            <person name="Dalin E."/>
            <person name="Tice H."/>
            <person name="Bruce D."/>
            <person name="Goodwin L."/>
            <person name="Pitluck S."/>
            <person name="Kyrpides N."/>
            <person name="Mavromatis K."/>
            <person name="Ovchinnikova G."/>
            <person name="Munk A.C."/>
            <person name="Detter J.C."/>
            <person name="Han C."/>
            <person name="Tapia R."/>
            <person name="Land M."/>
            <person name="Hauser L."/>
            <person name="Markowitz V."/>
            <person name="Cheng J.-F."/>
            <person name="Hugenholtz P."/>
            <person name="Woyke T."/>
            <person name="Wu D."/>
            <person name="Tindall B."/>
            <person name="Pomrenke H.G."/>
            <person name="Brambilla E."/>
            <person name="Klenk H.-P."/>
            <person name="Eisen J.A."/>
        </authorList>
    </citation>
    <scope>NUCLEOTIDE SEQUENCE [LARGE SCALE GENOMIC DNA]</scope>
    <source>
        <strain evidence="8">DSM 17093 / CIP 108686 / LMG 22925 / RQ-24</strain>
    </source>
</reference>
<protein>
    <recommendedName>
        <fullName evidence="9">AI-2E family transporter</fullName>
    </recommendedName>
</protein>
<keyword evidence="8" id="KW-1185">Reference proteome</keyword>
<evidence type="ECO:0000256" key="1">
    <source>
        <dbReference type="ARBA" id="ARBA00004141"/>
    </source>
</evidence>
<dbReference type="STRING" id="649638.Trad_1953"/>
<evidence type="ECO:0000256" key="5">
    <source>
        <dbReference type="ARBA" id="ARBA00023136"/>
    </source>
</evidence>
<dbReference type="AlphaFoldDB" id="D7CQT3"/>
<dbReference type="RefSeq" id="WP_013178432.1">
    <property type="nucleotide sequence ID" value="NC_014221.1"/>
</dbReference>
<dbReference type="InterPro" id="IPR002549">
    <property type="entry name" value="AI-2E-like"/>
</dbReference>
<evidence type="ECO:0000256" key="4">
    <source>
        <dbReference type="ARBA" id="ARBA00022989"/>
    </source>
</evidence>
<keyword evidence="5 6" id="KW-0472">Membrane</keyword>
<feature type="transmembrane region" description="Helical" evidence="6">
    <location>
        <begin position="82"/>
        <end position="112"/>
    </location>
</feature>
<accession>D7CQT3</accession>
<dbReference type="KEGG" id="tra:Trad_1953"/>
<feature type="transmembrane region" description="Helical" evidence="6">
    <location>
        <begin position="163"/>
        <end position="186"/>
    </location>
</feature>
<evidence type="ECO:0000313" key="7">
    <source>
        <dbReference type="EMBL" id="ADI15067.1"/>
    </source>
</evidence>
<evidence type="ECO:0008006" key="9">
    <source>
        <dbReference type="Google" id="ProtNLM"/>
    </source>
</evidence>
<evidence type="ECO:0000256" key="3">
    <source>
        <dbReference type="ARBA" id="ARBA00022692"/>
    </source>
</evidence>
<keyword evidence="3 6" id="KW-0812">Transmembrane</keyword>
<evidence type="ECO:0000256" key="6">
    <source>
        <dbReference type="SAM" id="Phobius"/>
    </source>
</evidence>
<dbReference type="EMBL" id="CP002049">
    <property type="protein sequence ID" value="ADI15067.1"/>
    <property type="molecule type" value="Genomic_DNA"/>
</dbReference>